<evidence type="ECO:0000256" key="1">
    <source>
        <dbReference type="SAM" id="MobiDB-lite"/>
    </source>
</evidence>
<reference evidence="3" key="1">
    <citation type="submission" date="2014-03" db="EMBL/GenBank/DDBJ databases">
        <authorList>
            <person name="Aksoy S."/>
            <person name="Warren W."/>
            <person name="Wilson R.K."/>
        </authorList>
    </citation>
    <scope>NUCLEOTIDE SEQUENCE [LARGE SCALE GENOMIC DNA]</scope>
    <source>
        <strain evidence="3">IAEA</strain>
    </source>
</reference>
<feature type="region of interest" description="Disordered" evidence="1">
    <location>
        <begin position="1"/>
        <end position="39"/>
    </location>
</feature>
<dbReference type="Proteomes" id="UP000092445">
    <property type="component" value="Unassembled WGS sequence"/>
</dbReference>
<dbReference type="EnsemblMetazoa" id="GPAI018354-RA">
    <property type="protein sequence ID" value="GPAI018354-PA"/>
    <property type="gene ID" value="GPAI018354"/>
</dbReference>
<accession>A0A1A9ZLH7</accession>
<dbReference type="AlphaFoldDB" id="A0A1A9ZLH7"/>
<evidence type="ECO:0000313" key="2">
    <source>
        <dbReference type="EnsemblMetazoa" id="GPAI018354-PA"/>
    </source>
</evidence>
<protein>
    <submittedName>
        <fullName evidence="2">Uncharacterized protein</fullName>
    </submittedName>
</protein>
<reference evidence="2" key="2">
    <citation type="submission" date="2020-05" db="UniProtKB">
        <authorList>
            <consortium name="EnsemblMetazoa"/>
        </authorList>
    </citation>
    <scope>IDENTIFICATION</scope>
    <source>
        <strain evidence="2">IAEA</strain>
    </source>
</reference>
<feature type="compositionally biased region" description="Low complexity" evidence="1">
    <location>
        <begin position="11"/>
        <end position="39"/>
    </location>
</feature>
<organism evidence="2 3">
    <name type="scientific">Glossina pallidipes</name>
    <name type="common">Tsetse fly</name>
    <dbReference type="NCBI Taxonomy" id="7398"/>
    <lineage>
        <taxon>Eukaryota</taxon>
        <taxon>Metazoa</taxon>
        <taxon>Ecdysozoa</taxon>
        <taxon>Arthropoda</taxon>
        <taxon>Hexapoda</taxon>
        <taxon>Insecta</taxon>
        <taxon>Pterygota</taxon>
        <taxon>Neoptera</taxon>
        <taxon>Endopterygota</taxon>
        <taxon>Diptera</taxon>
        <taxon>Brachycera</taxon>
        <taxon>Muscomorpha</taxon>
        <taxon>Hippoboscoidea</taxon>
        <taxon>Glossinidae</taxon>
        <taxon>Glossina</taxon>
    </lineage>
</organism>
<feature type="compositionally biased region" description="Polar residues" evidence="1">
    <location>
        <begin position="1"/>
        <end position="10"/>
    </location>
</feature>
<proteinExistence type="predicted"/>
<name>A0A1A9ZLH7_GLOPL</name>
<keyword evidence="3" id="KW-1185">Reference proteome</keyword>
<evidence type="ECO:0000313" key="3">
    <source>
        <dbReference type="Proteomes" id="UP000092445"/>
    </source>
</evidence>
<sequence length="112" mass="12276">MSNEKPSTNMNIAAAENAGNHNNNEEQQAAAATTTDPTQRTANILRKHNEICMKYIAVIGRNTNSVEVKSNQTEQTAEFGNNQNASALISTPSHVVLAPREKHVTNEGQQRY</sequence>
<dbReference type="VEuPathDB" id="VectorBase:GPAI018354"/>